<name>A0ABV7ML82_9HYPH</name>
<organism evidence="1 2">
    <name type="scientific">Mesorhizobium cantuariense</name>
    <dbReference type="NCBI Taxonomy" id="1300275"/>
    <lineage>
        <taxon>Bacteria</taxon>
        <taxon>Pseudomonadati</taxon>
        <taxon>Pseudomonadota</taxon>
        <taxon>Alphaproteobacteria</taxon>
        <taxon>Hyphomicrobiales</taxon>
        <taxon>Phyllobacteriaceae</taxon>
        <taxon>Mesorhizobium</taxon>
    </lineage>
</organism>
<evidence type="ECO:0000313" key="1">
    <source>
        <dbReference type="EMBL" id="MFC3322635.1"/>
    </source>
</evidence>
<reference evidence="2" key="1">
    <citation type="journal article" date="2019" name="Int. J. Syst. Evol. Microbiol.">
        <title>The Global Catalogue of Microorganisms (GCM) 10K type strain sequencing project: providing services to taxonomists for standard genome sequencing and annotation.</title>
        <authorList>
            <consortium name="The Broad Institute Genomics Platform"/>
            <consortium name="The Broad Institute Genome Sequencing Center for Infectious Disease"/>
            <person name="Wu L."/>
            <person name="Ma J."/>
        </authorList>
    </citation>
    <scope>NUCLEOTIDE SEQUENCE [LARGE SCALE GENOMIC DNA]</scope>
    <source>
        <strain evidence="2">ICMP 19515</strain>
    </source>
</reference>
<dbReference type="Proteomes" id="UP001595648">
    <property type="component" value="Unassembled WGS sequence"/>
</dbReference>
<keyword evidence="2" id="KW-1185">Reference proteome</keyword>
<dbReference type="RefSeq" id="WP_378979190.1">
    <property type="nucleotide sequence ID" value="NZ_JBHRVD010000001.1"/>
</dbReference>
<gene>
    <name evidence="1" type="ORF">ACFOJ9_12690</name>
</gene>
<comment type="caution">
    <text evidence="1">The sequence shown here is derived from an EMBL/GenBank/DDBJ whole genome shotgun (WGS) entry which is preliminary data.</text>
</comment>
<sequence length="134" mass="14594">MTASYLEHCAEKHNAIGEAARSYGRARQRCERIANDLRSLKESNPALVRYRNVFYNLDAAQIEAFARIIIDYQARIGDGFVPVSTNHYLADLTAIAFTLEAIEDPTCLVGVGAGFGPRFKSGKGGAITEIRGAA</sequence>
<proteinExistence type="predicted"/>
<accession>A0ABV7ML82</accession>
<dbReference type="EMBL" id="JBHRVD010000001">
    <property type="protein sequence ID" value="MFC3322635.1"/>
    <property type="molecule type" value="Genomic_DNA"/>
</dbReference>
<evidence type="ECO:0000313" key="2">
    <source>
        <dbReference type="Proteomes" id="UP001595648"/>
    </source>
</evidence>
<protein>
    <submittedName>
        <fullName evidence="1">Uncharacterized protein</fullName>
    </submittedName>
</protein>